<proteinExistence type="predicted"/>
<keyword evidence="2" id="KW-1185">Reference proteome</keyword>
<gene>
    <name evidence="1" type="ORF">WA026_020972</name>
</gene>
<dbReference type="Proteomes" id="UP001431783">
    <property type="component" value="Unassembled WGS sequence"/>
</dbReference>
<name>A0AAW1VF35_9CUCU</name>
<evidence type="ECO:0000313" key="2">
    <source>
        <dbReference type="Proteomes" id="UP001431783"/>
    </source>
</evidence>
<protein>
    <submittedName>
        <fullName evidence="1">Uncharacterized protein</fullName>
    </submittedName>
</protein>
<accession>A0AAW1VF35</accession>
<reference evidence="1 2" key="1">
    <citation type="submission" date="2023-03" db="EMBL/GenBank/DDBJ databases">
        <title>Genome insight into feeding habits of ladybird beetles.</title>
        <authorList>
            <person name="Li H.-S."/>
            <person name="Huang Y.-H."/>
            <person name="Pang H."/>
        </authorList>
    </citation>
    <scope>NUCLEOTIDE SEQUENCE [LARGE SCALE GENOMIC DNA]</scope>
    <source>
        <strain evidence="1">SYSU_2023b</strain>
        <tissue evidence="1">Whole body</tissue>
    </source>
</reference>
<sequence length="89" mass="10137">MRKNNKYTDKVYRYVQKSTRDSRVKLISQRILSVCICLQTRYRPHGGGDCEGTKTVKEPKDRVVVMKALRPTIAGRQAATILAEPSQID</sequence>
<dbReference type="AlphaFoldDB" id="A0AAW1VF35"/>
<dbReference type="EMBL" id="JARQZJ010000136">
    <property type="protein sequence ID" value="KAK9892590.1"/>
    <property type="molecule type" value="Genomic_DNA"/>
</dbReference>
<evidence type="ECO:0000313" key="1">
    <source>
        <dbReference type="EMBL" id="KAK9892590.1"/>
    </source>
</evidence>
<organism evidence="1 2">
    <name type="scientific">Henosepilachna vigintioctopunctata</name>
    <dbReference type="NCBI Taxonomy" id="420089"/>
    <lineage>
        <taxon>Eukaryota</taxon>
        <taxon>Metazoa</taxon>
        <taxon>Ecdysozoa</taxon>
        <taxon>Arthropoda</taxon>
        <taxon>Hexapoda</taxon>
        <taxon>Insecta</taxon>
        <taxon>Pterygota</taxon>
        <taxon>Neoptera</taxon>
        <taxon>Endopterygota</taxon>
        <taxon>Coleoptera</taxon>
        <taxon>Polyphaga</taxon>
        <taxon>Cucujiformia</taxon>
        <taxon>Coccinelloidea</taxon>
        <taxon>Coccinellidae</taxon>
        <taxon>Epilachninae</taxon>
        <taxon>Epilachnini</taxon>
        <taxon>Henosepilachna</taxon>
    </lineage>
</organism>
<comment type="caution">
    <text evidence="1">The sequence shown here is derived from an EMBL/GenBank/DDBJ whole genome shotgun (WGS) entry which is preliminary data.</text>
</comment>